<name>A0A7W7YWB0_9HYPH</name>
<sequence>MDRRSFLTGLLGLAGTAALASVVKPEIVQAGIVNPGDIGSGSGILGDLEGSGPDIVDVRHRRGHWHRHHRHHRRRVWRRVCRRARIHGRWHRRCWRERVWI</sequence>
<keyword evidence="1" id="KW-0732">Signal</keyword>
<dbReference type="EMBL" id="JACHIK010000010">
    <property type="protein sequence ID" value="MBB5043585.1"/>
    <property type="molecule type" value="Genomic_DNA"/>
</dbReference>
<gene>
    <name evidence="2" type="ORF">HNQ66_002995</name>
</gene>
<evidence type="ECO:0000256" key="1">
    <source>
        <dbReference type="SAM" id="SignalP"/>
    </source>
</evidence>
<reference evidence="2 3" key="1">
    <citation type="submission" date="2020-08" db="EMBL/GenBank/DDBJ databases">
        <title>Genomic Encyclopedia of Type Strains, Phase IV (KMG-IV): sequencing the most valuable type-strain genomes for metagenomic binning, comparative biology and taxonomic classification.</title>
        <authorList>
            <person name="Goeker M."/>
        </authorList>
    </citation>
    <scope>NUCLEOTIDE SEQUENCE [LARGE SCALE GENOMIC DNA]</scope>
    <source>
        <strain evidence="2 3">DSM 21319</strain>
    </source>
</reference>
<dbReference type="Proteomes" id="UP000535406">
    <property type="component" value="Unassembled WGS sequence"/>
</dbReference>
<comment type="caution">
    <text evidence="2">The sequence shown here is derived from an EMBL/GenBank/DDBJ whole genome shotgun (WGS) entry which is preliminary data.</text>
</comment>
<organism evidence="2 3">
    <name type="scientific">Shinella fusca</name>
    <dbReference type="NCBI Taxonomy" id="544480"/>
    <lineage>
        <taxon>Bacteria</taxon>
        <taxon>Pseudomonadati</taxon>
        <taxon>Pseudomonadota</taxon>
        <taxon>Alphaproteobacteria</taxon>
        <taxon>Hyphomicrobiales</taxon>
        <taxon>Rhizobiaceae</taxon>
        <taxon>Shinella</taxon>
    </lineage>
</organism>
<feature type="signal peptide" evidence="1">
    <location>
        <begin position="1"/>
        <end position="20"/>
    </location>
</feature>
<proteinExistence type="predicted"/>
<evidence type="ECO:0000313" key="3">
    <source>
        <dbReference type="Proteomes" id="UP000535406"/>
    </source>
</evidence>
<evidence type="ECO:0000313" key="2">
    <source>
        <dbReference type="EMBL" id="MBB5043585.1"/>
    </source>
</evidence>
<dbReference type="RefSeq" id="WP_184144953.1">
    <property type="nucleotide sequence ID" value="NZ_JACHIK010000010.1"/>
</dbReference>
<evidence type="ECO:0008006" key="4">
    <source>
        <dbReference type="Google" id="ProtNLM"/>
    </source>
</evidence>
<feature type="chain" id="PRO_5030943414" description="Protamine-2 (Modular protein)" evidence="1">
    <location>
        <begin position="21"/>
        <end position="101"/>
    </location>
</feature>
<accession>A0A7W7YWB0</accession>
<dbReference type="AlphaFoldDB" id="A0A7W7YWB0"/>
<protein>
    <recommendedName>
        <fullName evidence="4">Protamine-2 (Modular protein)</fullName>
    </recommendedName>
</protein>
<keyword evidence="3" id="KW-1185">Reference proteome</keyword>
<dbReference type="PROSITE" id="PS51318">
    <property type="entry name" value="TAT"/>
    <property type="match status" value="1"/>
</dbReference>
<dbReference type="InterPro" id="IPR006311">
    <property type="entry name" value="TAT_signal"/>
</dbReference>